<evidence type="ECO:0000259" key="6">
    <source>
        <dbReference type="Pfam" id="PF02887"/>
    </source>
</evidence>
<dbReference type="Pfam" id="PF00391">
    <property type="entry name" value="PEP-utilizers"/>
    <property type="match status" value="1"/>
</dbReference>
<dbReference type="InterPro" id="IPR008279">
    <property type="entry name" value="PEP-util_enz_mobile_dom"/>
</dbReference>
<evidence type="ECO:0000313" key="7">
    <source>
        <dbReference type="EMBL" id="MBU5438437.1"/>
    </source>
</evidence>
<evidence type="ECO:0000256" key="1">
    <source>
        <dbReference type="ARBA" id="ARBA00022679"/>
    </source>
</evidence>
<organism evidence="7 8">
    <name type="scientific">Tissierella simiarum</name>
    <dbReference type="NCBI Taxonomy" id="2841534"/>
    <lineage>
        <taxon>Bacteria</taxon>
        <taxon>Bacillati</taxon>
        <taxon>Bacillota</taxon>
        <taxon>Tissierellia</taxon>
        <taxon>Tissierellales</taxon>
        <taxon>Tissierellaceae</taxon>
        <taxon>Tissierella</taxon>
    </lineage>
</organism>
<evidence type="ECO:0000313" key="8">
    <source>
        <dbReference type="Proteomes" id="UP000749471"/>
    </source>
</evidence>
<proteinExistence type="predicted"/>
<dbReference type="InterPro" id="IPR015795">
    <property type="entry name" value="Pyrv_Knase_C"/>
</dbReference>
<accession>A0ABS6E697</accession>
<dbReference type="PROSITE" id="PS00110">
    <property type="entry name" value="PYRUVATE_KINASE"/>
    <property type="match status" value="1"/>
</dbReference>
<dbReference type="Pfam" id="PF02887">
    <property type="entry name" value="PK_C"/>
    <property type="match status" value="1"/>
</dbReference>
<dbReference type="NCBIfam" id="TIGR01064">
    <property type="entry name" value="pyruv_kin"/>
    <property type="match status" value="1"/>
</dbReference>
<keyword evidence="1 7" id="KW-0808">Transferase</keyword>
<dbReference type="NCBIfam" id="NF004978">
    <property type="entry name" value="PRK06354.1"/>
    <property type="match status" value="1"/>
</dbReference>
<dbReference type="GO" id="GO:0016301">
    <property type="term" value="F:kinase activity"/>
    <property type="evidence" value="ECO:0007669"/>
    <property type="project" value="UniProtKB-KW"/>
</dbReference>
<keyword evidence="7" id="KW-0670">Pyruvate</keyword>
<reference evidence="7 8" key="1">
    <citation type="submission" date="2021-06" db="EMBL/GenBank/DDBJ databases">
        <authorList>
            <person name="Sun Q."/>
            <person name="Li D."/>
        </authorList>
    </citation>
    <scope>NUCLEOTIDE SEQUENCE [LARGE SCALE GENOMIC DNA]</scope>
    <source>
        <strain evidence="7 8">MSJ-40</strain>
    </source>
</reference>
<dbReference type="GO" id="GO:0004743">
    <property type="term" value="F:pyruvate kinase activity"/>
    <property type="evidence" value="ECO:0007669"/>
    <property type="project" value="UniProtKB-EC"/>
</dbReference>
<dbReference type="Pfam" id="PF00224">
    <property type="entry name" value="PK"/>
    <property type="match status" value="1"/>
</dbReference>
<feature type="domain" description="Pyruvate kinase barrel" evidence="4">
    <location>
        <begin position="1"/>
        <end position="324"/>
    </location>
</feature>
<keyword evidence="8" id="KW-1185">Reference proteome</keyword>
<protein>
    <recommendedName>
        <fullName evidence="3">Pyruvate kinase</fullName>
        <ecNumber evidence="3">2.7.1.40</ecNumber>
    </recommendedName>
</protein>
<gene>
    <name evidence="7" type="primary">pyk</name>
    <name evidence="7" type="ORF">KQI42_10480</name>
</gene>
<keyword evidence="7" id="KW-0418">Kinase</keyword>
<dbReference type="InterPro" id="IPR018209">
    <property type="entry name" value="Pyrv_Knase_AS"/>
</dbReference>
<dbReference type="RefSeq" id="WP_216519547.1">
    <property type="nucleotide sequence ID" value="NZ_JAHLPM010000008.1"/>
</dbReference>
<sequence length="585" mass="63219">MKKTKIVCTIGPSSEKEEVLRELFLKGLNVCRLNFSHGSHEEHKRRIDTIKKVREELELPIGIMLDTKGPEIRLGNFKEGIIELAEGDIFTLTTREILGDKDIVSVSYKGLPGDVKKDNTILIDDGLVEVKVLEILNDTDVKCIVLNGGTLKDHKGVNIPNVSINLPAITKKDIDDIIFGIENGIDFIAASFVRKASDVLEIRKILEENNGEYIEIVSKIENQEGVDNIDEILNASDGIMVARGDLGVEIQTEEIPLVQKELIKKCNIAGKPVITATQMLDSMMRNPRPTRAEVTDVANAILDGSDAIMLSGETAAGKYPIESVRTMYNIATRTEESLNYNEILKSKTIANEVSTTNAISKATCTTAQDLGASAIITATSSGYTSRAISKFKPRSPIIAATTSERVMRKLSLVWGVYPVLSTVSDSTDEVIDLSIHSALKKGYIKEGDLVVITAGIPVGVSGSTNLIKVHTIGKVLLRGAGIGKESVSGKVCIGNSAEEIKNKFKDGDILVSVCTDREMVQYMEKASAIIVEQGGLTSHAAIVGLNLEKPTIVGTEGATTLLKDGDTVTVDSITGLVYRGEARVL</sequence>
<dbReference type="InterPro" id="IPR001697">
    <property type="entry name" value="Pyr_Knase"/>
</dbReference>
<feature type="domain" description="PEP-utilising enzyme mobile" evidence="5">
    <location>
        <begin position="504"/>
        <end position="575"/>
    </location>
</feature>
<evidence type="ECO:0000259" key="4">
    <source>
        <dbReference type="Pfam" id="PF00224"/>
    </source>
</evidence>
<evidence type="ECO:0000256" key="3">
    <source>
        <dbReference type="NCBIfam" id="TIGR01064"/>
    </source>
</evidence>
<dbReference type="EMBL" id="JAHLPM010000008">
    <property type="protein sequence ID" value="MBU5438437.1"/>
    <property type="molecule type" value="Genomic_DNA"/>
</dbReference>
<dbReference type="EC" id="2.7.1.40" evidence="3"/>
<keyword evidence="2" id="KW-0479">Metal-binding</keyword>
<dbReference type="PANTHER" id="PTHR11817">
    <property type="entry name" value="PYRUVATE KINASE"/>
    <property type="match status" value="1"/>
</dbReference>
<dbReference type="Proteomes" id="UP000749471">
    <property type="component" value="Unassembled WGS sequence"/>
</dbReference>
<feature type="domain" description="Pyruvate kinase C-terminal" evidence="6">
    <location>
        <begin position="357"/>
        <end position="470"/>
    </location>
</feature>
<comment type="caution">
    <text evidence="7">The sequence shown here is derived from an EMBL/GenBank/DDBJ whole genome shotgun (WGS) entry which is preliminary data.</text>
</comment>
<name>A0ABS6E697_9FIRM</name>
<dbReference type="InterPro" id="IPR015793">
    <property type="entry name" value="Pyrv_Knase_brl"/>
</dbReference>
<dbReference type="NCBIfam" id="NF004491">
    <property type="entry name" value="PRK05826.1"/>
    <property type="match status" value="1"/>
</dbReference>
<evidence type="ECO:0000259" key="5">
    <source>
        <dbReference type="Pfam" id="PF00391"/>
    </source>
</evidence>
<evidence type="ECO:0000256" key="2">
    <source>
        <dbReference type="ARBA" id="ARBA00022723"/>
    </source>
</evidence>